<evidence type="ECO:0000256" key="8">
    <source>
        <dbReference type="ARBA" id="ARBA00022960"/>
    </source>
</evidence>
<evidence type="ECO:0000256" key="12">
    <source>
        <dbReference type="ARBA" id="ARBA00023251"/>
    </source>
</evidence>
<evidence type="ECO:0000256" key="14">
    <source>
        <dbReference type="ARBA" id="ARBA00032707"/>
    </source>
</evidence>
<keyword evidence="10 17" id="KW-1133">Transmembrane helix</keyword>
<dbReference type="GO" id="GO:0008360">
    <property type="term" value="P:regulation of cell shape"/>
    <property type="evidence" value="ECO:0007669"/>
    <property type="project" value="UniProtKB-KW"/>
</dbReference>
<evidence type="ECO:0000313" key="19">
    <source>
        <dbReference type="Proteomes" id="UP000326951"/>
    </source>
</evidence>
<feature type="transmembrane region" description="Helical" evidence="17">
    <location>
        <begin position="231"/>
        <end position="252"/>
    </location>
</feature>
<dbReference type="NCBIfam" id="TIGR00753">
    <property type="entry name" value="undec_PP_bacA"/>
    <property type="match status" value="1"/>
</dbReference>
<feature type="transmembrane region" description="Helical" evidence="17">
    <location>
        <begin position="199"/>
        <end position="219"/>
    </location>
</feature>
<keyword evidence="11 17" id="KW-0472">Membrane</keyword>
<dbReference type="GO" id="GO:0046677">
    <property type="term" value="P:response to antibiotic"/>
    <property type="evidence" value="ECO:0007669"/>
    <property type="project" value="UniProtKB-UniRule"/>
</dbReference>
<evidence type="ECO:0000256" key="11">
    <source>
        <dbReference type="ARBA" id="ARBA00023136"/>
    </source>
</evidence>
<evidence type="ECO:0000256" key="13">
    <source>
        <dbReference type="ARBA" id="ARBA00023316"/>
    </source>
</evidence>
<comment type="subcellular location">
    <subcellularLocation>
        <location evidence="1 17">Cell membrane</location>
        <topology evidence="1 17">Multi-pass membrane protein</topology>
    </subcellularLocation>
</comment>
<dbReference type="PANTHER" id="PTHR30622:SF3">
    <property type="entry name" value="UNDECAPRENYL-DIPHOSPHATASE"/>
    <property type="match status" value="1"/>
</dbReference>
<keyword evidence="13 17" id="KW-0961">Cell wall biogenesis/degradation</keyword>
<dbReference type="PANTHER" id="PTHR30622">
    <property type="entry name" value="UNDECAPRENYL-DIPHOSPHATASE"/>
    <property type="match status" value="1"/>
</dbReference>
<keyword evidence="12 17" id="KW-0046">Antibiotic resistance</keyword>
<evidence type="ECO:0000256" key="16">
    <source>
        <dbReference type="ARBA" id="ARBA00047594"/>
    </source>
</evidence>
<evidence type="ECO:0000256" key="1">
    <source>
        <dbReference type="ARBA" id="ARBA00004651"/>
    </source>
</evidence>
<dbReference type="GO" id="GO:0071555">
    <property type="term" value="P:cell wall organization"/>
    <property type="evidence" value="ECO:0007669"/>
    <property type="project" value="UniProtKB-KW"/>
</dbReference>
<feature type="transmembrane region" description="Helical" evidence="17">
    <location>
        <begin position="161"/>
        <end position="179"/>
    </location>
</feature>
<dbReference type="Pfam" id="PF02673">
    <property type="entry name" value="BacA"/>
    <property type="match status" value="1"/>
</dbReference>
<name>A0A5K7WZP5_9BACL</name>
<comment type="catalytic activity">
    <reaction evidence="16 17">
        <text>di-trans,octa-cis-undecaprenyl diphosphate + H2O = di-trans,octa-cis-undecaprenyl phosphate + phosphate + H(+)</text>
        <dbReference type="Rhea" id="RHEA:28094"/>
        <dbReference type="ChEBI" id="CHEBI:15377"/>
        <dbReference type="ChEBI" id="CHEBI:15378"/>
        <dbReference type="ChEBI" id="CHEBI:43474"/>
        <dbReference type="ChEBI" id="CHEBI:58405"/>
        <dbReference type="ChEBI" id="CHEBI:60392"/>
        <dbReference type="EC" id="3.6.1.27"/>
    </reaction>
</comment>
<protein>
    <recommendedName>
        <fullName evidence="4 17">Undecaprenyl-diphosphatase</fullName>
        <ecNumber evidence="3 17">3.6.1.27</ecNumber>
    </recommendedName>
    <alternativeName>
        <fullName evidence="15 17">Bacitracin resistance protein</fullName>
    </alternativeName>
    <alternativeName>
        <fullName evidence="14 17">Undecaprenyl pyrophosphate phosphatase</fullName>
    </alternativeName>
</protein>
<comment type="function">
    <text evidence="17">Catalyzes the dephosphorylation of undecaprenyl diphosphate (UPP). Confers resistance to bacitracin.</text>
</comment>
<keyword evidence="9 17" id="KW-0573">Peptidoglycan synthesis</keyword>
<sequence length="281" mass="30623">MTNETNTDLRLVNFLIQLFIAVILGAVEGLTEFAPVSSTGHLILAADLLNFKGETAKTFEVIIQLGSIMAVVVLYWKRLWSLFGFYRNEPKTGPENLNLIHIIVAGIPAGILGFLLRDFIKNALFSPQSVLIALVVGGILMIIAEKIAAGRGGRGTKELSYAQAFIIGLFQCLSLWSGFSRSGSTIAGGIIAGVERKTAAEFSFILAVPMMIGASGLDFYKSLDFLSASDIPLFVVGFLTAFVVAMLAILFFMKLLRRYTLVPFAVYRFILAAVFALFIIF</sequence>
<keyword evidence="6 17" id="KW-0812">Transmembrane</keyword>
<feature type="transmembrane region" description="Helical" evidence="17">
    <location>
        <begin position="128"/>
        <end position="149"/>
    </location>
</feature>
<feature type="transmembrane region" description="Helical" evidence="17">
    <location>
        <begin position="96"/>
        <end position="116"/>
    </location>
</feature>
<dbReference type="GO" id="GO:0005886">
    <property type="term" value="C:plasma membrane"/>
    <property type="evidence" value="ECO:0007669"/>
    <property type="project" value="UniProtKB-SubCell"/>
</dbReference>
<feature type="transmembrane region" description="Helical" evidence="17">
    <location>
        <begin position="9"/>
        <end position="27"/>
    </location>
</feature>
<evidence type="ECO:0000256" key="7">
    <source>
        <dbReference type="ARBA" id="ARBA00022801"/>
    </source>
</evidence>
<proteinExistence type="inferred from homology"/>
<evidence type="ECO:0000256" key="9">
    <source>
        <dbReference type="ARBA" id="ARBA00022984"/>
    </source>
</evidence>
<dbReference type="AlphaFoldDB" id="A0A5K7WZP5"/>
<keyword evidence="8 17" id="KW-0133">Cell shape</keyword>
<dbReference type="GO" id="GO:0050380">
    <property type="term" value="F:undecaprenyl-diphosphatase activity"/>
    <property type="evidence" value="ECO:0007669"/>
    <property type="project" value="UniProtKB-UniRule"/>
</dbReference>
<comment type="similarity">
    <text evidence="2 17">Belongs to the UppP family.</text>
</comment>
<feature type="transmembrane region" description="Helical" evidence="17">
    <location>
        <begin position="259"/>
        <end position="280"/>
    </location>
</feature>
<gene>
    <name evidence="18" type="primary">uppP2</name>
    <name evidence="17" type="synonym">uppP</name>
    <name evidence="18" type="ORF">St703_28100</name>
</gene>
<dbReference type="NCBIfam" id="NF001388">
    <property type="entry name" value="PRK00281.1-1"/>
    <property type="match status" value="1"/>
</dbReference>
<reference evidence="18 19" key="1">
    <citation type="submission" date="2019-09" db="EMBL/GenBank/DDBJ databases">
        <title>Complete genome sequence of Sporolactobacillus terrae 70-3.</title>
        <authorList>
            <person name="Tanaka N."/>
            <person name="Shiwa Y."/>
            <person name="Fujita N."/>
            <person name="Tanasupawat S."/>
        </authorList>
    </citation>
    <scope>NUCLEOTIDE SEQUENCE [LARGE SCALE GENOMIC DNA]</scope>
    <source>
        <strain evidence="18 19">70-3</strain>
    </source>
</reference>
<dbReference type="EC" id="3.6.1.27" evidence="3 17"/>
<keyword evidence="7 17" id="KW-0378">Hydrolase</keyword>
<accession>A0A5K7WZP5</accession>
<evidence type="ECO:0000256" key="4">
    <source>
        <dbReference type="ARBA" id="ARBA00021581"/>
    </source>
</evidence>
<comment type="miscellaneous">
    <text evidence="17">Bacitracin is thought to be involved in the inhibition of peptidoglycan synthesis by sequestering undecaprenyl diphosphate, thereby reducing the pool of lipid carrier available.</text>
</comment>
<evidence type="ECO:0000256" key="17">
    <source>
        <dbReference type="HAMAP-Rule" id="MF_01006"/>
    </source>
</evidence>
<feature type="transmembrane region" description="Helical" evidence="17">
    <location>
        <begin position="58"/>
        <end position="76"/>
    </location>
</feature>
<evidence type="ECO:0000313" key="18">
    <source>
        <dbReference type="EMBL" id="BBO00106.1"/>
    </source>
</evidence>
<dbReference type="NCBIfam" id="NF001389">
    <property type="entry name" value="PRK00281.1-2"/>
    <property type="match status" value="1"/>
</dbReference>
<evidence type="ECO:0000256" key="2">
    <source>
        <dbReference type="ARBA" id="ARBA00010621"/>
    </source>
</evidence>
<evidence type="ECO:0000256" key="10">
    <source>
        <dbReference type="ARBA" id="ARBA00022989"/>
    </source>
</evidence>
<dbReference type="InterPro" id="IPR003824">
    <property type="entry name" value="UppP"/>
</dbReference>
<dbReference type="EMBL" id="AP021853">
    <property type="protein sequence ID" value="BBO00106.1"/>
    <property type="molecule type" value="Genomic_DNA"/>
</dbReference>
<organism evidence="18 19">
    <name type="scientific">Sporolactobacillus terrae</name>
    <dbReference type="NCBI Taxonomy" id="269673"/>
    <lineage>
        <taxon>Bacteria</taxon>
        <taxon>Bacillati</taxon>
        <taxon>Bacillota</taxon>
        <taxon>Bacilli</taxon>
        <taxon>Bacillales</taxon>
        <taxon>Sporolactobacillaceae</taxon>
        <taxon>Sporolactobacillus</taxon>
    </lineage>
</organism>
<dbReference type="NCBIfam" id="NF001390">
    <property type="entry name" value="PRK00281.1-4"/>
    <property type="match status" value="1"/>
</dbReference>
<dbReference type="GO" id="GO:0009252">
    <property type="term" value="P:peptidoglycan biosynthetic process"/>
    <property type="evidence" value="ECO:0007669"/>
    <property type="project" value="UniProtKB-KW"/>
</dbReference>
<dbReference type="HAMAP" id="MF_01006">
    <property type="entry name" value="Undec_diphosphatase"/>
    <property type="match status" value="1"/>
</dbReference>
<keyword evidence="5 17" id="KW-1003">Cell membrane</keyword>
<evidence type="ECO:0000256" key="6">
    <source>
        <dbReference type="ARBA" id="ARBA00022692"/>
    </source>
</evidence>
<dbReference type="Proteomes" id="UP000326951">
    <property type="component" value="Chromosome"/>
</dbReference>
<evidence type="ECO:0000256" key="15">
    <source>
        <dbReference type="ARBA" id="ARBA00032932"/>
    </source>
</evidence>
<evidence type="ECO:0000256" key="5">
    <source>
        <dbReference type="ARBA" id="ARBA00022475"/>
    </source>
</evidence>
<evidence type="ECO:0000256" key="3">
    <source>
        <dbReference type="ARBA" id="ARBA00012374"/>
    </source>
</evidence>